<name>A0A2W5CXD4_9PSED</name>
<feature type="signal peptide" evidence="1">
    <location>
        <begin position="1"/>
        <end position="21"/>
    </location>
</feature>
<dbReference type="Proteomes" id="UP000249198">
    <property type="component" value="Unassembled WGS sequence"/>
</dbReference>
<gene>
    <name evidence="2" type="ORF">DI599_16325</name>
</gene>
<evidence type="ECO:0008006" key="4">
    <source>
        <dbReference type="Google" id="ProtNLM"/>
    </source>
</evidence>
<evidence type="ECO:0000313" key="3">
    <source>
        <dbReference type="Proteomes" id="UP000249198"/>
    </source>
</evidence>
<dbReference type="RefSeq" id="WP_273233689.1">
    <property type="nucleotide sequence ID" value="NZ_CAURGU010000008.1"/>
</dbReference>
<sequence length="101" mass="10782">MRYARLIAFAAPLFVAFSATAAQWPAGAKEEFTNQCVTSAKANVPAAKAEAYCGCAAEKVGMEFSSAEIQAMQDKKGSDVTPEMKERLGKASTSCLHYLNP</sequence>
<dbReference type="AlphaFoldDB" id="A0A2W5CXD4"/>
<proteinExistence type="predicted"/>
<accession>A0A2W5CXD4</accession>
<comment type="caution">
    <text evidence="2">The sequence shown here is derived from an EMBL/GenBank/DDBJ whole genome shotgun (WGS) entry which is preliminary data.</text>
</comment>
<protein>
    <recommendedName>
        <fullName evidence="4">PsiF repeat-containing protein</fullName>
    </recommendedName>
</protein>
<evidence type="ECO:0000256" key="1">
    <source>
        <dbReference type="SAM" id="SignalP"/>
    </source>
</evidence>
<evidence type="ECO:0000313" key="2">
    <source>
        <dbReference type="EMBL" id="PZP22154.1"/>
    </source>
</evidence>
<keyword evidence="1" id="KW-0732">Signal</keyword>
<dbReference type="EMBL" id="QFOH01000021">
    <property type="protein sequence ID" value="PZP22154.1"/>
    <property type="molecule type" value="Genomic_DNA"/>
</dbReference>
<feature type="chain" id="PRO_5015948276" description="PsiF repeat-containing protein" evidence="1">
    <location>
        <begin position="22"/>
        <end position="101"/>
    </location>
</feature>
<organism evidence="2 3">
    <name type="scientific">Pseudomonas kuykendallii</name>
    <dbReference type="NCBI Taxonomy" id="1007099"/>
    <lineage>
        <taxon>Bacteria</taxon>
        <taxon>Pseudomonadati</taxon>
        <taxon>Pseudomonadota</taxon>
        <taxon>Gammaproteobacteria</taxon>
        <taxon>Pseudomonadales</taxon>
        <taxon>Pseudomonadaceae</taxon>
        <taxon>Pseudomonas</taxon>
    </lineage>
</organism>
<reference evidence="2 3" key="1">
    <citation type="submission" date="2017-08" db="EMBL/GenBank/DDBJ databases">
        <title>Infants hospitalized years apart are colonized by the same room-sourced microbial strains.</title>
        <authorList>
            <person name="Brooks B."/>
            <person name="Olm M.R."/>
            <person name="Firek B.A."/>
            <person name="Baker R."/>
            <person name="Thomas B.C."/>
            <person name="Morowitz M.J."/>
            <person name="Banfield J.F."/>
        </authorList>
    </citation>
    <scope>NUCLEOTIDE SEQUENCE [LARGE SCALE GENOMIC DNA]</scope>
    <source>
        <strain evidence="2">S2_009_000_R2_77</strain>
    </source>
</reference>